<dbReference type="STRING" id="227316.GA0070604_5941"/>
<dbReference type="RefSeq" id="WP_141721407.1">
    <property type="nucleotide sequence ID" value="NZ_FMHY01000002.1"/>
</dbReference>
<dbReference type="AlphaFoldDB" id="A0A1C6VMF1"/>
<feature type="region of interest" description="Disordered" evidence="1">
    <location>
        <begin position="51"/>
        <end position="73"/>
    </location>
</feature>
<gene>
    <name evidence="2" type="ORF">GA0070604_5941</name>
</gene>
<dbReference type="OrthoDB" id="3392986at2"/>
<evidence type="ECO:0000256" key="1">
    <source>
        <dbReference type="SAM" id="MobiDB-lite"/>
    </source>
</evidence>
<keyword evidence="3" id="KW-1185">Reference proteome</keyword>
<accession>A0A1C6VMF1</accession>
<name>A0A1C6VMF1_9ACTN</name>
<proteinExistence type="predicted"/>
<sequence>MSRSARQTWFPRVPRLARNQRPVPLAPRHRRVWRGLRPDCSCGLRWRNCPDRHMTVPTEPTGPTAPTMPNRPAWADATVANPQVGRVGWLTLAQTWRANGGRW</sequence>
<reference evidence="3" key="1">
    <citation type="submission" date="2016-06" db="EMBL/GenBank/DDBJ databases">
        <authorList>
            <person name="Varghese N."/>
            <person name="Submissions Spin"/>
        </authorList>
    </citation>
    <scope>NUCLEOTIDE SEQUENCE [LARGE SCALE GENOMIC DNA]</scope>
    <source>
        <strain evidence="3">DSM 44814</strain>
    </source>
</reference>
<evidence type="ECO:0000313" key="3">
    <source>
        <dbReference type="Proteomes" id="UP000199696"/>
    </source>
</evidence>
<protein>
    <submittedName>
        <fullName evidence="2">Uncharacterized protein</fullName>
    </submittedName>
</protein>
<dbReference type="Proteomes" id="UP000199696">
    <property type="component" value="Unassembled WGS sequence"/>
</dbReference>
<evidence type="ECO:0000313" key="2">
    <source>
        <dbReference type="EMBL" id="SCL67274.1"/>
    </source>
</evidence>
<dbReference type="EMBL" id="FMHY01000002">
    <property type="protein sequence ID" value="SCL67274.1"/>
    <property type="molecule type" value="Genomic_DNA"/>
</dbReference>
<organism evidence="2 3">
    <name type="scientific">Micromonospora eburnea</name>
    <dbReference type="NCBI Taxonomy" id="227316"/>
    <lineage>
        <taxon>Bacteria</taxon>
        <taxon>Bacillati</taxon>
        <taxon>Actinomycetota</taxon>
        <taxon>Actinomycetes</taxon>
        <taxon>Micromonosporales</taxon>
        <taxon>Micromonosporaceae</taxon>
        <taxon>Micromonospora</taxon>
    </lineage>
</organism>